<evidence type="ECO:0000313" key="1">
    <source>
        <dbReference type="EMBL" id="KAK9144808.1"/>
    </source>
</evidence>
<gene>
    <name evidence="1" type="ORF">Sjap_004711</name>
</gene>
<comment type="caution">
    <text evidence="1">The sequence shown here is derived from an EMBL/GenBank/DDBJ whole genome shotgun (WGS) entry which is preliminary data.</text>
</comment>
<dbReference type="AlphaFoldDB" id="A0AAP0K2P4"/>
<protein>
    <submittedName>
        <fullName evidence="1">Uncharacterized protein</fullName>
    </submittedName>
</protein>
<organism evidence="1 2">
    <name type="scientific">Stephania japonica</name>
    <dbReference type="NCBI Taxonomy" id="461633"/>
    <lineage>
        <taxon>Eukaryota</taxon>
        <taxon>Viridiplantae</taxon>
        <taxon>Streptophyta</taxon>
        <taxon>Embryophyta</taxon>
        <taxon>Tracheophyta</taxon>
        <taxon>Spermatophyta</taxon>
        <taxon>Magnoliopsida</taxon>
        <taxon>Ranunculales</taxon>
        <taxon>Menispermaceae</taxon>
        <taxon>Menispermoideae</taxon>
        <taxon>Cissampelideae</taxon>
        <taxon>Stephania</taxon>
    </lineage>
</organism>
<proteinExistence type="predicted"/>
<name>A0AAP0K2P4_9MAGN</name>
<dbReference type="Proteomes" id="UP001417504">
    <property type="component" value="Unassembled WGS sequence"/>
</dbReference>
<dbReference type="EMBL" id="JBBNAE010000002">
    <property type="protein sequence ID" value="KAK9144808.1"/>
    <property type="molecule type" value="Genomic_DNA"/>
</dbReference>
<keyword evidence="2" id="KW-1185">Reference proteome</keyword>
<accession>A0AAP0K2P4</accession>
<reference evidence="1 2" key="1">
    <citation type="submission" date="2024-01" db="EMBL/GenBank/DDBJ databases">
        <title>Genome assemblies of Stephania.</title>
        <authorList>
            <person name="Yang L."/>
        </authorList>
    </citation>
    <scope>NUCLEOTIDE SEQUENCE [LARGE SCALE GENOMIC DNA]</scope>
    <source>
        <strain evidence="1">QJT</strain>
        <tissue evidence="1">Leaf</tissue>
    </source>
</reference>
<evidence type="ECO:0000313" key="2">
    <source>
        <dbReference type="Proteomes" id="UP001417504"/>
    </source>
</evidence>
<sequence length="55" mass="6145">MEFNPKLSVFGLARAGRLGDRAQIVCLNNCAPEYLKRGSHQVPHQLCDSTQTLLF</sequence>